<comment type="miscellaneous">
    <text evidence="32">Inhibitors targeting HIV-1 viral envelope proteins are used as antiretroviral drugs. Attachment of virions to the cell surface via non-specific interactions and CD4 binding can be blocked by inhibitors that include cyanovirin-N, cyclotriazadisulfonamide analogs, PRO 2000, TNX 355 and PRO 542. In addition, BMS 806 can block CD4-induced conformational changes. Env interactions with the coreceptor molecules can be targeted by CCR5 antagonists including SCH-D, maraviroc (UK 427857) and aplaviroc (GW 873140), and the CXCR4 antagonist AMD 070. Fusion of viral and cellular membranes can be inhibited by peptides such as enfuvirtide and tifuvirtide (T 1249). Resistance to inhibitors associated with mutations in Env are observed. Most of the time, single mutations confer only a modest reduction in drug susceptibility. Combination of several mutations is usually required to develop a high-level drug resistance.</text>
</comment>
<keyword evidence="30 32" id="KW-0449">Lipoprotein</keyword>
<feature type="region of interest" description="Immunosuppression" evidence="32">
    <location>
        <begin position="574"/>
        <end position="592"/>
    </location>
</feature>
<reference evidence="36" key="1">
    <citation type="journal article" date="2008" name="J. Virol.">
        <title>Deciphering human immunodeficiency virus type 1 transmission and early envelope diversification by single-genome amplification and sequencing.</title>
        <authorList>
            <person name="Salazar-Gonzalez J.F."/>
            <person name="Bailes E."/>
            <person name="Pham K.T."/>
            <person name="Salazar M.G."/>
            <person name="Guffey M.B."/>
            <person name="Keele B.F."/>
            <person name="Derdeyn C.A."/>
            <person name="Farmer P."/>
            <person name="Hunter E."/>
            <person name="Allen S."/>
            <person name="Manigart O."/>
            <person name="Mulenga J."/>
            <person name="Anderson J.A."/>
            <person name="Swanstrom R."/>
            <person name="Haynes B.F."/>
            <person name="Athreya G.S."/>
            <person name="Korber B.T."/>
            <person name="Sharp P.M."/>
            <person name="Shaw G.M."/>
            <person name="Hahn B.H."/>
        </authorList>
    </citation>
    <scope>NUCLEOTIDE SEQUENCE</scope>
    <source>
        <strain evidence="36">ZM247F_BULK_40</strain>
    </source>
</reference>
<dbReference type="Gene3D" id="1.20.5.490">
    <property type="entry name" value="Single helix bin"/>
    <property type="match status" value="1"/>
</dbReference>
<evidence type="ECO:0000256" key="2">
    <source>
        <dbReference type="ARBA" id="ARBA00004433"/>
    </source>
</evidence>
<comment type="domain">
    <text evidence="32">Some of the most genetically diverse regions of the viral genome are present in Env. They are called variable regions 1 through 5 (V1 through V5). Coreceptor usage of gp120 is determined mainly by the primary structure of the third variable region (V3) in the outer domain of gp120. The sequence of V3 determines which coreceptor, CCR5 and/or CXCR4 (corresponding to R5/macrophage, X4/T cell and R5X4/T cell and macrophage tropism), is used to trigger the fusion potential of the Env complex, and hence which cells the virus can infect. Binding to CCR5 involves a region adjacent in addition to V3.</text>
</comment>
<keyword evidence="18 32" id="KW-0946">Virion</keyword>
<dbReference type="GO" id="GO:0075512">
    <property type="term" value="P:clathrin-dependent endocytosis of virus by host cell"/>
    <property type="evidence" value="ECO:0007669"/>
    <property type="project" value="UniProtKB-UniRule"/>
</dbReference>
<evidence type="ECO:0000313" key="36">
    <source>
        <dbReference type="EMBL" id="ABW85724.1"/>
    </source>
</evidence>
<evidence type="ECO:0000256" key="24">
    <source>
        <dbReference type="ARBA" id="ARBA00023054"/>
    </source>
</evidence>
<sequence length="863" mass="98077">MRAMGIKRNCQRWLIWGILGFWVLLICNVMGNLWVTVYYGVPVWKEAKATLFCASDAKAYEKEVHNVWATHACVPTDPDPQEMELVNVTENFNMWKNDMVKQMHEDIISLWDQSLKPCVKLTPLCVTLNCTDINVNVTATSNNTNTMKNCSFNITTELRDKRRNEYALFYRLDIVPLKDESHGGNYSEYRLINCNTSTITQACPKVSFDPIPIHYCAPAGYAILKCKDETFNGTGPCSNVSTVQCTHGIKPVVSTQLLLNGSLAEKEIIIRSENITNNIKTIIVQLKEPVEIRCIRPGNNTRKSMRIGPGQTFYATGEIIGDIREAHCNITKHKWNETLVNVSRALKEHFPNKSINFTSSSGGDLEITTHSFNCRGEFFYCDTSELWNSTRLWNDSALWNDTARNLNRTDLNITLHCRIKQIINMWQGVGRAIYAPPIEGNITCTSNITGLILTRDGGTGEDNKTETFRPIGGDMRDNWRSELYKYKVVEIKPLGLAPTTAKRRVVEREKRAVGMGAVLFGFLGAAGSTMGAASITLTVQARQLLSGIVQQQSNLLKAIEAQQHMLQLTVWGIKQLQARVLAIERYLRDQQLLGMWGCSGKLICTTTVAWNSSWSNKSKDDIWENMTWMQWDREISNYTDTIYKLLEESQNQQEKNEQDLLALDSWSNLWNWFSITKWLWYIKLFIMIVGGLIGLRIIFAVLSIVRRVRQGYSPLSFQTLIPNSREPDRLGRIEEEGGEQDRDRSIRLVSGFLALAWDDLRNLCLFSYHRLRDFILVTARAVELLGHSSLRGLQKGWQILKYLGGLGQYWGLEIKKSAISLLDTVAIVVAEGTDRIIELIQRTCRAICNIPTRIRQGLEAALQ</sequence>
<feature type="short sequence motif" description="YXXL motif; contains endocytosis signal" evidence="32">
    <location>
        <begin position="712"/>
        <end position="715"/>
    </location>
</feature>
<keyword evidence="28 32" id="KW-0325">Glycoprotein</keyword>
<dbReference type="GO" id="GO:1903911">
    <property type="term" value="P:positive regulation of receptor clustering"/>
    <property type="evidence" value="ECO:0007669"/>
    <property type="project" value="UniProtKB-UniRule"/>
</dbReference>
<feature type="site" description="Cleavage; by host furin" evidence="32">
    <location>
        <begin position="511"/>
        <end position="512"/>
    </location>
</feature>
<evidence type="ECO:0000256" key="5">
    <source>
        <dbReference type="ARBA" id="ARBA00004578"/>
    </source>
</evidence>
<comment type="subcellular location">
    <molecule>Surface protein gp120</molecule>
    <subcellularLocation>
        <location evidence="32">Virion membrane</location>
        <topology evidence="32">Peripheral membrane protein</topology>
    </subcellularLocation>
    <subcellularLocation>
        <location evidence="32">Host cell membrane</location>
        <topology evidence="32">Peripheral membrane protein</topology>
    </subcellularLocation>
    <subcellularLocation>
        <location evidence="32">Host endosome membrane</location>
        <topology evidence="32">Single-pass type I membrane protein</topology>
    </subcellularLocation>
    <text evidence="32">The surface protein is not anchored to the viral envelope, but associates with the extravirion surface through its binding to TM. It is probably concentrated at the site of budding and incorporated into the virions possibly by contacts between the cytoplasmic tail of Env and the N-terminus of Gag.</text>
</comment>
<evidence type="ECO:0000256" key="32">
    <source>
        <dbReference type="HAMAP-Rule" id="MF_04083"/>
    </source>
</evidence>
<dbReference type="Pfam" id="PF00516">
    <property type="entry name" value="GP120"/>
    <property type="match status" value="1"/>
</dbReference>
<evidence type="ECO:0000256" key="15">
    <source>
        <dbReference type="ARBA" id="ARBA00022703"/>
    </source>
</evidence>
<comment type="similarity">
    <text evidence="32">Belongs to the HIV-1 env protein family.</text>
</comment>
<dbReference type="GO" id="GO:0016020">
    <property type="term" value="C:membrane"/>
    <property type="evidence" value="ECO:0007669"/>
    <property type="project" value="UniProtKB-UniRule"/>
</dbReference>
<keyword evidence="26 32" id="KW-0564">Palmitate</keyword>
<keyword evidence="20 32" id="KW-0261">Viral envelope protein</keyword>
<evidence type="ECO:0000256" key="17">
    <source>
        <dbReference type="ARBA" id="ARBA00022804"/>
    </source>
</evidence>
<feature type="domain" description="Human immunodeficiency virus 1 envelope glycoprotein Gp120" evidence="34">
    <location>
        <begin position="138"/>
        <end position="511"/>
    </location>
</feature>
<comment type="function">
    <text evidence="32">Surface protein gp120: Attaches the virus to the host lymphoid cell by binding to the primary receptor CD4. This interaction induces a structural rearrangement creating a high affinity binding site for a chemokine coreceptor like CXCR4 and/or CCR5. Acts as a ligand for CD209/DC-SIGN and CLEC4M/DC-SIGNR, which are respectively found on dendritic cells (DCs), and on endothelial cells of liver sinusoids and lymph node sinuses. These interactions allow capture of viral particles at mucosal surfaces by these cells and subsequent transmission to permissive cells. HIV subverts the migration properties of dendritic cells to gain access to CD4+ T-cells in lymph nodes. Virus transmission to permissive T-cells occurs either in trans (without DCs infection, through viral capture and transmission), or in cis (following DCs productive infection, through the usual CD4-gp120 interaction), thereby inducing a robust infection. In trans infection, bound virions remain infectious over days and it is proposed that they are not degraded, but protected in non-lysosomal acidic organelles within the DCs close to the cell membrane thus contributing to the viral infectious potential during DCs' migration from the periphery to the lymphoid tissues. On arrival at lymphoid tissues, intact virions recycle back to DCs' cell surface allowing virus transmission to CD4+ T-cells.</text>
</comment>
<evidence type="ECO:0000256" key="21">
    <source>
        <dbReference type="ARBA" id="ARBA00022890"/>
    </source>
</evidence>
<comment type="PTM">
    <text evidence="32">Palmitoylation of the transmembrane protein and of Env polyprotein (prior to its proteolytic cleavage) is essential for their association with host cell membrane lipid rafts. Palmitoylation is therefore required for envelope trafficking to classical lipid rafts, but not for viral replication.</text>
</comment>
<comment type="domain">
    <text evidence="32 33">The 17 amino acids long immunosuppressive region is present in many retroviral envelope proteins. Synthetic peptides derived from this relatively conserved sequence inhibit immune function in vitro and in vivo.</text>
</comment>
<evidence type="ECO:0000256" key="16">
    <source>
        <dbReference type="ARBA" id="ARBA00022729"/>
    </source>
</evidence>
<comment type="PTM">
    <text evidence="32">Specific enzymatic cleavages in vivo yield mature proteins. Envelope glycoproteins are synthesized as a inactive precursor that is heavily N-glycosylated and processed likely by host cell furin in the Golgi to yield the mature SU and TM proteins. The cleavage site between SU and TM requires the minimal sequence [KR]-X-[KR]-R. About 2 of the 9 disulfide bonds of gp41 are reduced by P4HB/PDI, following binding to CD4 receptor.</text>
</comment>
<evidence type="ECO:0000256" key="23">
    <source>
        <dbReference type="ARBA" id="ARBA00023046"/>
    </source>
</evidence>
<feature type="chain" id="PRO_5023365052" description="Envelope glycoprotein gp160" evidence="32">
    <location>
        <begin position="32"/>
        <end position="863"/>
    </location>
</feature>
<feature type="region of interest" description="MPER; binding to GalCer" evidence="32">
    <location>
        <begin position="662"/>
        <end position="683"/>
    </location>
</feature>
<keyword evidence="23 32" id="KW-1039">Host endosome</keyword>
<comment type="domain">
    <text evidence="32">The YXXL motif is involved in determining the exact site of viral release at the surface of infected mononuclear cells and promotes endocytosis. YXXL and di-leucine endocytosis motifs interact directly or indirectly with the clathrin adapter complexes, opperate independently, and their activities are not additive.</text>
</comment>
<comment type="PTM">
    <text evidence="32">Highly glycosylated by host. The high number of glycan on the protein is reffered to as 'glycan shield' because it contributes to hide protein sequence from adaptive immune system.</text>
</comment>
<dbReference type="FunFam" id="2.170.40.20:FF:000003">
    <property type="entry name" value="Envelope glycoprotein gp160"/>
    <property type="match status" value="1"/>
</dbReference>
<keyword evidence="25 32" id="KW-0472">Membrane</keyword>
<dbReference type="Pfam" id="PF00517">
    <property type="entry name" value="GP41"/>
    <property type="match status" value="1"/>
</dbReference>
<gene>
    <name evidence="32 36" type="primary">env</name>
</gene>
<keyword evidence="19 32" id="KW-1043">Host membrane</keyword>
<keyword evidence="8 32" id="KW-1170">Fusion of virus membrane with host endosomal membrane</keyword>
<evidence type="ECO:0000256" key="19">
    <source>
        <dbReference type="ARBA" id="ARBA00022870"/>
    </source>
</evidence>
<protein>
    <recommendedName>
        <fullName evidence="32">Envelope glycoprotein gp160</fullName>
    </recommendedName>
    <alternativeName>
        <fullName evidence="32">Env polyprotein</fullName>
    </alternativeName>
    <component>
        <recommendedName>
            <fullName evidence="32">Surface protein gp120</fullName>
            <shortName evidence="32">SU</shortName>
        </recommendedName>
        <alternativeName>
            <fullName evidence="32">Glycoprotein 120</fullName>
            <shortName evidence="32">gp120</shortName>
        </alternativeName>
    </component>
    <component>
        <recommendedName>
            <fullName evidence="32">Transmembrane protein gp41</fullName>
            <shortName evidence="32">TM</shortName>
        </recommendedName>
        <alternativeName>
            <fullName evidence="32">Glycoprotein 41</fullName>
            <shortName evidence="32">gp41</shortName>
        </alternativeName>
    </component>
</protein>
<dbReference type="SUPFAM" id="SSF56502">
    <property type="entry name" value="gp120 core"/>
    <property type="match status" value="2"/>
</dbReference>
<evidence type="ECO:0000256" key="33">
    <source>
        <dbReference type="RuleBase" id="RU363095"/>
    </source>
</evidence>
<dbReference type="GO" id="GO:0020002">
    <property type="term" value="C:host cell plasma membrane"/>
    <property type="evidence" value="ECO:0007669"/>
    <property type="project" value="UniProtKB-SubCell"/>
</dbReference>
<dbReference type="GO" id="GO:0019062">
    <property type="term" value="P:virion attachment to host cell"/>
    <property type="evidence" value="ECO:0007669"/>
    <property type="project" value="UniProtKB-UniRule"/>
</dbReference>
<comment type="domain">
    <text evidence="32">The membrane proximal external region (MPER) present in gp41 is a tryptophan-rich region recognized by the antibodies 2F5, Z13, and 4E10. MPER seems to play a role in fusion.</text>
</comment>
<evidence type="ECO:0000256" key="1">
    <source>
        <dbReference type="ARBA" id="ARBA00004402"/>
    </source>
</evidence>
<feature type="transmembrane region" description="Helical" evidence="33">
    <location>
        <begin position="678"/>
        <end position="705"/>
    </location>
</feature>
<evidence type="ECO:0000256" key="29">
    <source>
        <dbReference type="ARBA" id="ARBA00023280"/>
    </source>
</evidence>
<dbReference type="FunFam" id="1.10.287.210:FF:000001">
    <property type="entry name" value="Envelope glycoprotein gp160"/>
    <property type="match status" value="1"/>
</dbReference>
<organismHost>
    <name type="scientific">Homo sapiens</name>
    <name type="common">Human</name>
    <dbReference type="NCBI Taxonomy" id="9606"/>
</organismHost>
<evidence type="ECO:0000256" key="12">
    <source>
        <dbReference type="ARBA" id="ARBA00022595"/>
    </source>
</evidence>
<comment type="subcellular location">
    <subcellularLocation>
        <location evidence="3">Host cell membrane</location>
        <topology evidence="3">Peripheral membrane protein</topology>
    </subcellularLocation>
    <subcellularLocation>
        <location evidence="1">Host cell membrane</location>
        <topology evidence="1">Single-pass type I membrane protein</topology>
    </subcellularLocation>
    <subcellularLocation>
        <location evidence="2">Host endosome membrane</location>
        <topology evidence="2">Peripheral membrane protein</topology>
    </subcellularLocation>
    <subcellularLocation>
        <location evidence="5">Host endosome membrane</location>
        <topology evidence="5">Single-pass type I membrane protein</topology>
    </subcellularLocation>
    <subcellularLocation>
        <location evidence="6">Virion membrane</location>
        <topology evidence="6">Peripheral membrane protein</topology>
    </subcellularLocation>
    <subcellularLocation>
        <location evidence="4">Virion membrane</location>
        <topology evidence="4">Single-pass type I membrane protein</topology>
    </subcellularLocation>
</comment>
<keyword evidence="10 32" id="KW-1165">Clathrin-mediated endocytosis of virus by host</keyword>
<evidence type="ECO:0000256" key="22">
    <source>
        <dbReference type="ARBA" id="ARBA00022989"/>
    </source>
</evidence>
<evidence type="ECO:0000256" key="31">
    <source>
        <dbReference type="ARBA" id="ARBA00023296"/>
    </source>
</evidence>
<evidence type="ECO:0000256" key="13">
    <source>
        <dbReference type="ARBA" id="ARBA00022685"/>
    </source>
</evidence>
<evidence type="ECO:0000256" key="10">
    <source>
        <dbReference type="ARBA" id="ARBA00022570"/>
    </source>
</evidence>
<feature type="disulfide bond" evidence="32">
    <location>
        <begin position="216"/>
        <end position="245"/>
    </location>
</feature>
<evidence type="ECO:0000256" key="7">
    <source>
        <dbReference type="ARBA" id="ARBA00022506"/>
    </source>
</evidence>
<evidence type="ECO:0000256" key="18">
    <source>
        <dbReference type="ARBA" id="ARBA00022844"/>
    </source>
</evidence>
<dbReference type="GO" id="GO:0052031">
    <property type="term" value="P:symbiont-mediated perturbation of host defense response"/>
    <property type="evidence" value="ECO:0007669"/>
    <property type="project" value="UniProtKB-UniRule"/>
</dbReference>
<dbReference type="Gene3D" id="2.170.40.20">
    <property type="entry name" value="Human immunodeficiency virus 1, Gp160, envelope glycoprotein"/>
    <property type="match status" value="2"/>
</dbReference>
<keyword evidence="22 32" id="KW-1133">Transmembrane helix</keyword>
<proteinExistence type="inferred from homology"/>
<feature type="disulfide bond" evidence="32">
    <location>
        <begin position="53"/>
        <end position="73"/>
    </location>
</feature>
<evidence type="ECO:0000256" key="28">
    <source>
        <dbReference type="ARBA" id="ARBA00023180"/>
    </source>
</evidence>
<evidence type="ECO:0000259" key="34">
    <source>
        <dbReference type="Pfam" id="PF00516"/>
    </source>
</evidence>
<comment type="domain">
    <text evidence="32">The CD4-binding region is targeted by the antibody b12.</text>
</comment>
<dbReference type="GO" id="GO:0044175">
    <property type="term" value="C:host cell endosome membrane"/>
    <property type="evidence" value="ECO:0007669"/>
    <property type="project" value="UniProtKB-SubCell"/>
</dbReference>
<comment type="miscellaneous">
    <text evidence="32">HIV-1 lineages are divided in three main groups, M (for Major), O (for Outlier), and N (for New, or Non-M, Non-O). The vast majority of strains found worldwide belong to the group M. Group O seems to be endemic to and largely confined to Cameroon and neighboring countries in West Central Africa, where these viruses represent a small minority of HIV-1 strains. The group N is represented by a limited number of isolates from Cameroonian persons. The group M is further subdivided in 9 clades or subtypes (A to D, F to H, J and K).</text>
</comment>
<dbReference type="CDD" id="cd09909">
    <property type="entry name" value="HIV-1-like_HR1-HR2"/>
    <property type="match status" value="1"/>
</dbReference>
<feature type="disulfide bond" evidence="32">
    <location>
        <begin position="226"/>
        <end position="237"/>
    </location>
</feature>
<feature type="transmembrane region" description="Helical" evidence="33">
    <location>
        <begin position="12"/>
        <end position="35"/>
    </location>
</feature>
<feature type="lipid moiety-binding region" description="S-palmitoyl cysteine; by host" evidence="32">
    <location>
        <position position="844"/>
    </location>
</feature>
<dbReference type="GO" id="GO:0019082">
    <property type="term" value="P:viral protein processing"/>
    <property type="evidence" value="ECO:0007669"/>
    <property type="project" value="UniProtKB-UniRule"/>
</dbReference>
<comment type="caution">
    <text evidence="32 33">Lacks conserved residue(s) required for the propagation of feature annotation.</text>
</comment>
<feature type="region of interest" description="Fusion peptide" evidence="32">
    <location>
        <begin position="512"/>
        <end position="532"/>
    </location>
</feature>
<comment type="function">
    <text evidence="32">Envelope glycoprotein gp160: Oligomerizes in the host endoplasmic reticulum into predominantly trimers. In a second time, gp160 transits in the host Golgi, where glycosylation is completed. The precursor is then proteolytically cleaved in the trans-Golgi and thereby activated by cellular furin or furin-like proteases to produce gp120 and gp41.</text>
</comment>
<dbReference type="GO" id="GO:0005198">
    <property type="term" value="F:structural molecule activity"/>
    <property type="evidence" value="ECO:0007669"/>
    <property type="project" value="UniProtKB-UniRule"/>
</dbReference>
<keyword evidence="24 32" id="KW-0175">Coiled coil</keyword>
<feature type="domain" description="Retroviral envelope protein GP41-like" evidence="35">
    <location>
        <begin position="530"/>
        <end position="720"/>
    </location>
</feature>
<comment type="function">
    <text evidence="32">Transmembrane protein gp41: Acts as a class I viral fusion protein. Under the current model, the protein has at least 3 conformational states: pre-fusion native state, pre-hairpin intermediate state, and post-fusion hairpin state. During fusion of viral and target intracellular membranes, the coiled coil regions (heptad repeats) assume a trimer-of-hairpins structure, positioning the fusion peptide in close proximity to the C-terminal region of the ectodomain. The formation of this structure appears to drive apposition and subsequent fusion of viral and target cell membranes. Complete fusion occurs in host cell endosomes and is dynamin-dependent, however some lipid transfer might occur at the plasma membrane. The virus undergoes clathrin-dependent internalization long before endosomal fusion, thus minimizing the surface exposure of conserved viral epitopes during fusion and reducing the efficacy of inhibitors targeting these epitopes. Membranes fusion leads to delivery of the nucleocapsid into the cytoplasm.</text>
</comment>
<keyword evidence="29 32" id="KW-0899">Viral immunoevasion</keyword>
<feature type="coiled-coil region" evidence="32">
    <location>
        <begin position="633"/>
        <end position="667"/>
    </location>
</feature>
<evidence type="ECO:0000256" key="20">
    <source>
        <dbReference type="ARBA" id="ARBA00022879"/>
    </source>
</evidence>
<dbReference type="FunFam" id="2.170.40.20:FF:000004">
    <property type="entry name" value="Envelope glycoprotein gp160"/>
    <property type="match status" value="1"/>
</dbReference>
<evidence type="ECO:0000256" key="11">
    <source>
        <dbReference type="ARBA" id="ARBA00022581"/>
    </source>
</evidence>
<evidence type="ECO:0000256" key="4">
    <source>
        <dbReference type="ARBA" id="ARBA00004563"/>
    </source>
</evidence>
<dbReference type="EMBL" id="EU166848">
    <property type="protein sequence ID" value="ABW85724.1"/>
    <property type="molecule type" value="Genomic_DNA"/>
</dbReference>
<evidence type="ECO:0000256" key="6">
    <source>
        <dbReference type="ARBA" id="ARBA00004650"/>
    </source>
</evidence>
<feature type="chain" id="PRO_5023365053" description="Transmembrane protein gp41" evidence="32">
    <location>
        <begin position="512"/>
        <end position="863"/>
    </location>
</feature>
<keyword evidence="14 32" id="KW-0812">Transmembrane</keyword>
<evidence type="ECO:0000256" key="8">
    <source>
        <dbReference type="ARBA" id="ARBA00022510"/>
    </source>
</evidence>
<dbReference type="Gene3D" id="1.10.287.210">
    <property type="match status" value="1"/>
</dbReference>
<dbReference type="InterPro" id="IPR036377">
    <property type="entry name" value="Gp120_core_sf"/>
</dbReference>
<keyword evidence="13 32" id="KW-0165">Cleavage on pair of basic residues</keyword>
<feature type="disulfide bond" evidence="32">
    <location>
        <begin position="598"/>
        <end position="604"/>
    </location>
</feature>
<keyword evidence="15 32" id="KW-0053">Apoptosis</keyword>
<evidence type="ECO:0000256" key="9">
    <source>
        <dbReference type="ARBA" id="ARBA00022511"/>
    </source>
</evidence>
<keyword evidence="11 32" id="KW-0945">Host-virus interaction</keyword>
<keyword evidence="16 32" id="KW-0732">Signal</keyword>
<keyword evidence="17 32" id="KW-1161">Viral attachment to host cell</keyword>
<keyword evidence="9 32" id="KW-1032">Host cell membrane</keyword>
<evidence type="ECO:0000256" key="14">
    <source>
        <dbReference type="ARBA" id="ARBA00022692"/>
    </source>
</evidence>
<organism evidence="36">
    <name type="scientific">Human immunodeficiency virus type 1</name>
    <name type="common">HIV-1</name>
    <dbReference type="NCBI Taxonomy" id="11676"/>
    <lineage>
        <taxon>Viruses</taxon>
        <taxon>Riboviria</taxon>
        <taxon>Pararnavirae</taxon>
        <taxon>Artverviricota</taxon>
        <taxon>Revtraviricetes</taxon>
        <taxon>Ortervirales</taxon>
        <taxon>Retroviridae</taxon>
        <taxon>Orthoretrovirinae</taxon>
        <taxon>Lentivirus</taxon>
        <taxon>Lentivirus humimdef1</taxon>
    </lineage>
</organism>
<feature type="lipid moiety-binding region" description="S-palmitoyl cysteine; by host" evidence="32">
    <location>
        <position position="764"/>
    </location>
</feature>
<dbReference type="InterPro" id="IPR037527">
    <property type="entry name" value="Gp160"/>
</dbReference>
<evidence type="ECO:0000256" key="3">
    <source>
        <dbReference type="ARBA" id="ARBA00004505"/>
    </source>
</evidence>
<dbReference type="HAMAP" id="MF_04083">
    <property type="entry name" value="HIV_ENV"/>
    <property type="match status" value="1"/>
</dbReference>
<keyword evidence="12 32" id="KW-1162">Viral penetration into host cytoplasm</keyword>
<evidence type="ECO:0000256" key="26">
    <source>
        <dbReference type="ARBA" id="ARBA00023139"/>
    </source>
</evidence>
<comment type="subcellular location">
    <molecule>Transmembrane protein gp41</molecule>
    <subcellularLocation>
        <location evidence="32">Virion membrane</location>
        <topology evidence="32">Single-pass type I membrane protein</topology>
    </subcellularLocation>
    <subcellularLocation>
        <location evidence="32">Host cell membrane</location>
        <topology evidence="32">Single-pass type I membrane protein</topology>
    </subcellularLocation>
    <subcellularLocation>
        <location evidence="32">Host endosome membrane</location>
        <topology evidence="32">Single-pass type I membrane protein</topology>
    </subcellularLocation>
    <text evidence="32">It is probably concentrated at the site of budding and incorporated into the virions possibly by contacts between the cytoplasmic tail of Env and the N-terminus of Gag.</text>
</comment>
<keyword evidence="21 32" id="KW-1164">Virus endocytosis by host</keyword>
<dbReference type="GO" id="GO:0019031">
    <property type="term" value="C:viral envelope"/>
    <property type="evidence" value="ECO:0007669"/>
    <property type="project" value="UniProtKB-KW"/>
</dbReference>
<keyword evidence="27 32" id="KW-1015">Disulfide bond</keyword>
<dbReference type="InterPro" id="IPR000328">
    <property type="entry name" value="GP41-like"/>
</dbReference>
<evidence type="ECO:0000256" key="30">
    <source>
        <dbReference type="ARBA" id="ARBA00023288"/>
    </source>
</evidence>
<evidence type="ECO:0000256" key="25">
    <source>
        <dbReference type="ARBA" id="ARBA00023136"/>
    </source>
</evidence>
<dbReference type="GO" id="GO:0019064">
    <property type="term" value="P:fusion of virus membrane with host plasma membrane"/>
    <property type="evidence" value="ECO:0007669"/>
    <property type="project" value="UniProtKB-UniRule"/>
</dbReference>
<evidence type="ECO:0000259" key="35">
    <source>
        <dbReference type="Pfam" id="PF00517"/>
    </source>
</evidence>
<dbReference type="InterPro" id="IPR000777">
    <property type="entry name" value="HIV1_Gp120"/>
</dbReference>
<keyword evidence="7 32" id="KW-1168">Fusion of virus membrane with host membrane</keyword>
<feature type="region of interest" description="CD4-binding loop" evidence="32">
    <location>
        <begin position="360"/>
        <end position="370"/>
    </location>
</feature>
<dbReference type="GO" id="GO:1903908">
    <property type="term" value="P:positive regulation of plasma membrane raft polarization"/>
    <property type="evidence" value="ECO:0007669"/>
    <property type="project" value="UniProtKB-UniRule"/>
</dbReference>
<feature type="topological domain" description="Cytoplasmic" evidence="32">
    <location>
        <begin position="706"/>
        <end position="863"/>
    </location>
</feature>
<accession>B0YYG2</accession>
<dbReference type="GO" id="GO:0039654">
    <property type="term" value="P:fusion of virus membrane with host endosome membrane"/>
    <property type="evidence" value="ECO:0007669"/>
    <property type="project" value="UniProtKB-UniRule"/>
</dbReference>
<dbReference type="SUPFAM" id="SSF58069">
    <property type="entry name" value="Virus ectodomain"/>
    <property type="match status" value="1"/>
</dbReference>
<comment type="subunit">
    <text evidence="32">The mature envelope protein (Env) consists of a homotrimer of non-covalently associated gp120-gp41 heterodimers. The resulting complex protrudes from the virus surface as a spike. There seems to be as few as 10 spikes on the average virion. Surface protein gp120 interacts with host CD4, CCR5 and CXCR4. Gp120 also interacts with the C-type lectins CD209/DC-SIGN and CLEC4M/DC-SIGNR (collectively referred to as DC-SIGN(R)). Gp120 and gp41 interact with GalCer. Gp120 interacts with host ITGA4/ITGB7 complex; on CD4+ T-cells, this interaction results in rapid activation of integrin ITGAL/LFA-1, which facilitates efficient cell-to-cell spreading of HIV-1. Gp120 interacts with cell-associated heparan sulfate; this interaction increases virus infectivity on permissive cells and may be involved in infection of CD4- cells.</text>
</comment>
<dbReference type="GO" id="GO:0055036">
    <property type="term" value="C:virion membrane"/>
    <property type="evidence" value="ECO:0007669"/>
    <property type="project" value="UniProtKB-SubCell"/>
</dbReference>
<name>B0YYG2_HV1</name>
<keyword evidence="31 32" id="KW-1160">Virus entry into host cell</keyword>
<evidence type="ECO:0000256" key="27">
    <source>
        <dbReference type="ARBA" id="ARBA00023157"/>
    </source>
</evidence>